<dbReference type="InterPro" id="IPR012910">
    <property type="entry name" value="Plug_dom"/>
</dbReference>
<evidence type="ECO:0000256" key="3">
    <source>
        <dbReference type="ARBA" id="ARBA00022452"/>
    </source>
</evidence>
<dbReference type="Gene3D" id="2.40.170.20">
    <property type="entry name" value="TonB-dependent receptor, beta-barrel domain"/>
    <property type="match status" value="1"/>
</dbReference>
<keyword evidence="6 14" id="KW-0732">Signal</keyword>
<keyword evidence="4" id="KW-0410">Iron transport</keyword>
<sequence length="997" mass="108752">MHAHTGTNCFVISLLAALPLGLGLLMPASAQTVLADQSLTEAVPDDTIVSMEEALSYIAEEHDVTFLYQPGVLADLHVPARKALPARLHGQLDRLLHPHNLHYEQVGERSYAIVPRAEANPRPAPVSRIQTGTLTGRVTQTDGTPLPGVQVVLQGTPIGTTTDTEGRYTIEDIEAGTYTVRATFLGYAPAQAEVTIEADATVEQNFELREDVMQMEGAIVTGTRQERTQREATSSISVIQGADIQRIQPNSQADILRSVPGVHTEGGGGEVAANVFVRGLPAPGQFKYNPIQEDGMPVISETRTTTSSQDIYFRNDLNVEQLEFVRGGSAALFGVGSPAGLLNYISKTGGSSQETTLRTQVGQDNLYRLDFNTNGPLGENLRYNLGGFYRYDEGPVVSGLATRGLQLKGNLTYLQDNGYIRIYAKYLDDRNQFFLPFPHDQQTGEAADGNDGREITTVNARGAADFSFRSPNGVFQSEMGNGIVANGTSFSVEVSQDLGSDYTFESRTRWTDMDHQFNIFIPFPAFQNPFDYAADFIDAPTEQAVWQYANSTETFDPGTPGNPNFIIDQGAWNWDRPYTDFSTDVQLTRTLDTGTTPHDITVGGFFARTEVTQRDTHSSVLNEFADQPRLIDLFIADTATGDTTRVTQNGLSNAASVYVNNEFASNKAAGYIGDEISIGDDLRLDIGARYELRQATIVSEGSEAVGENGEFGDALAVQGFQWGNGQFTRRSVRSTDFAVSVGANYALTDVLNLYGVGSRGYFFPELASLAPLVEPGAEIGDLDNEEFLQGELGLKAGSPSLSGTLALYYTELNNRFSADPRQNPDTGLIEIVPEQIGGSRTLGVELTGAVVPSFAEDFQLNGMFTFQDHEFTDFEEFTGNWIQRQPKVMAQAELAYDSGGLDVSISGKYTGKRFGDEANFQELEAYTIVNAGLGYTIGFSDEQSLRIGLRAFNAFNSRGLTEGDPRLPADVDPSDQPFFNARPILPRRIKASLTYRL</sequence>
<dbReference type="PANTHER" id="PTHR32552">
    <property type="entry name" value="FERRICHROME IRON RECEPTOR-RELATED"/>
    <property type="match status" value="1"/>
</dbReference>
<keyword evidence="3 12" id="KW-1134">Transmembrane beta strand</keyword>
<keyword evidence="9 13" id="KW-0798">TonB box</keyword>
<comment type="similarity">
    <text evidence="12 13">Belongs to the TonB-dependent receptor family.</text>
</comment>
<evidence type="ECO:0000256" key="11">
    <source>
        <dbReference type="ARBA" id="ARBA00023237"/>
    </source>
</evidence>
<evidence type="ECO:0000256" key="2">
    <source>
        <dbReference type="ARBA" id="ARBA00022448"/>
    </source>
</evidence>
<evidence type="ECO:0000256" key="8">
    <source>
        <dbReference type="ARBA" id="ARBA00023065"/>
    </source>
</evidence>
<dbReference type="PROSITE" id="PS52016">
    <property type="entry name" value="TONB_DEPENDENT_REC_3"/>
    <property type="match status" value="1"/>
</dbReference>
<keyword evidence="7" id="KW-0408">Iron</keyword>
<dbReference type="GO" id="GO:0030246">
    <property type="term" value="F:carbohydrate binding"/>
    <property type="evidence" value="ECO:0007669"/>
    <property type="project" value="InterPro"/>
</dbReference>
<keyword evidence="2 12" id="KW-0813">Transport</keyword>
<dbReference type="PANTHER" id="PTHR32552:SF89">
    <property type="entry name" value="CATECHOLATE SIDEROPHORE RECEPTOR FIU"/>
    <property type="match status" value="1"/>
</dbReference>
<gene>
    <name evidence="17" type="ORF">CRI93_14130</name>
</gene>
<evidence type="ECO:0000256" key="14">
    <source>
        <dbReference type="SAM" id="SignalP"/>
    </source>
</evidence>
<dbReference type="Gene3D" id="2.170.130.10">
    <property type="entry name" value="TonB-dependent receptor, plug domain"/>
    <property type="match status" value="1"/>
</dbReference>
<dbReference type="AlphaFoldDB" id="A0A2H3NI33"/>
<evidence type="ECO:0000256" key="9">
    <source>
        <dbReference type="ARBA" id="ARBA00023077"/>
    </source>
</evidence>
<comment type="caution">
    <text evidence="17">The sequence shown here is derived from an EMBL/GenBank/DDBJ whole genome shotgun (WGS) entry which is preliminary data.</text>
</comment>
<keyword evidence="5 12" id="KW-0812">Transmembrane</keyword>
<dbReference type="SUPFAM" id="SSF49452">
    <property type="entry name" value="Starch-binding domain-like"/>
    <property type="match status" value="1"/>
</dbReference>
<dbReference type="EMBL" id="PDEP01000018">
    <property type="protein sequence ID" value="PEN04995.1"/>
    <property type="molecule type" value="Genomic_DNA"/>
</dbReference>
<evidence type="ECO:0000256" key="7">
    <source>
        <dbReference type="ARBA" id="ARBA00023004"/>
    </source>
</evidence>
<dbReference type="SUPFAM" id="SSF56935">
    <property type="entry name" value="Porins"/>
    <property type="match status" value="1"/>
</dbReference>
<reference evidence="17 18" key="1">
    <citation type="submission" date="2017-10" db="EMBL/GenBank/DDBJ databases">
        <title>Draft genome of Longimonas halophila.</title>
        <authorList>
            <person name="Goh K.M."/>
            <person name="Shamsir M.S."/>
            <person name="Lim S.W."/>
        </authorList>
    </citation>
    <scope>NUCLEOTIDE SEQUENCE [LARGE SCALE GENOMIC DNA]</scope>
    <source>
        <strain evidence="17 18">KCTC 42399</strain>
    </source>
</reference>
<evidence type="ECO:0000313" key="18">
    <source>
        <dbReference type="Proteomes" id="UP000221024"/>
    </source>
</evidence>
<dbReference type="Proteomes" id="UP000221024">
    <property type="component" value="Unassembled WGS sequence"/>
</dbReference>
<evidence type="ECO:0000256" key="13">
    <source>
        <dbReference type="RuleBase" id="RU003357"/>
    </source>
</evidence>
<dbReference type="Gene3D" id="3.55.50.30">
    <property type="match status" value="1"/>
</dbReference>
<keyword evidence="18" id="KW-1185">Reference proteome</keyword>
<protein>
    <recommendedName>
        <fullName evidence="19">TonB-dependent receptor</fullName>
    </recommendedName>
</protein>
<proteinExistence type="inferred from homology"/>
<feature type="domain" description="TonB-dependent receptor plug" evidence="16">
    <location>
        <begin position="229"/>
        <end position="340"/>
    </location>
</feature>
<evidence type="ECO:0000256" key="12">
    <source>
        <dbReference type="PROSITE-ProRule" id="PRU01360"/>
    </source>
</evidence>
<evidence type="ECO:0008006" key="19">
    <source>
        <dbReference type="Google" id="ProtNLM"/>
    </source>
</evidence>
<feature type="signal peptide" evidence="14">
    <location>
        <begin position="1"/>
        <end position="30"/>
    </location>
</feature>
<organism evidence="17 18">
    <name type="scientific">Longimonas halophila</name>
    <dbReference type="NCBI Taxonomy" id="1469170"/>
    <lineage>
        <taxon>Bacteria</taxon>
        <taxon>Pseudomonadati</taxon>
        <taxon>Rhodothermota</taxon>
        <taxon>Rhodothermia</taxon>
        <taxon>Rhodothermales</taxon>
        <taxon>Salisaetaceae</taxon>
        <taxon>Longimonas</taxon>
    </lineage>
</organism>
<dbReference type="InterPro" id="IPR039426">
    <property type="entry name" value="TonB-dep_rcpt-like"/>
</dbReference>
<dbReference type="Pfam" id="PF07715">
    <property type="entry name" value="Plug"/>
    <property type="match status" value="1"/>
</dbReference>
<evidence type="ECO:0000256" key="5">
    <source>
        <dbReference type="ARBA" id="ARBA00022692"/>
    </source>
</evidence>
<evidence type="ECO:0000313" key="17">
    <source>
        <dbReference type="EMBL" id="PEN04995.1"/>
    </source>
</evidence>
<dbReference type="Pfam" id="PF13715">
    <property type="entry name" value="CarbopepD_reg_2"/>
    <property type="match status" value="1"/>
</dbReference>
<dbReference type="GO" id="GO:0009279">
    <property type="term" value="C:cell outer membrane"/>
    <property type="evidence" value="ECO:0007669"/>
    <property type="project" value="UniProtKB-SubCell"/>
</dbReference>
<feature type="domain" description="TonB-dependent receptor-like beta-barrel" evidence="15">
    <location>
        <begin position="538"/>
        <end position="953"/>
    </location>
</feature>
<dbReference type="GO" id="GO:0015344">
    <property type="term" value="F:siderophore uptake transmembrane transporter activity"/>
    <property type="evidence" value="ECO:0007669"/>
    <property type="project" value="TreeGrafter"/>
</dbReference>
<name>A0A2H3NI33_9BACT</name>
<comment type="subcellular location">
    <subcellularLocation>
        <location evidence="1 12">Cell outer membrane</location>
        <topology evidence="1 12">Multi-pass membrane protein</topology>
    </subcellularLocation>
</comment>
<dbReference type="InterPro" id="IPR000531">
    <property type="entry name" value="Beta-barrel_TonB"/>
</dbReference>
<dbReference type="Pfam" id="PF00593">
    <property type="entry name" value="TonB_dep_Rec_b-barrel"/>
    <property type="match status" value="1"/>
</dbReference>
<dbReference type="InterPro" id="IPR013784">
    <property type="entry name" value="Carb-bd-like_fold"/>
</dbReference>
<accession>A0A2H3NI33</accession>
<dbReference type="RefSeq" id="WP_098063294.1">
    <property type="nucleotide sequence ID" value="NZ_PDEP01000018.1"/>
</dbReference>
<evidence type="ECO:0000259" key="15">
    <source>
        <dbReference type="Pfam" id="PF00593"/>
    </source>
</evidence>
<evidence type="ECO:0000256" key="1">
    <source>
        <dbReference type="ARBA" id="ARBA00004571"/>
    </source>
</evidence>
<keyword evidence="11 12" id="KW-0998">Cell outer membrane</keyword>
<dbReference type="InterPro" id="IPR037066">
    <property type="entry name" value="Plug_dom_sf"/>
</dbReference>
<keyword evidence="10 12" id="KW-0472">Membrane</keyword>
<evidence type="ECO:0000259" key="16">
    <source>
        <dbReference type="Pfam" id="PF07715"/>
    </source>
</evidence>
<dbReference type="Gene3D" id="2.60.40.1120">
    <property type="entry name" value="Carboxypeptidase-like, regulatory domain"/>
    <property type="match status" value="1"/>
</dbReference>
<feature type="chain" id="PRO_5013574815" description="TonB-dependent receptor" evidence="14">
    <location>
        <begin position="31"/>
        <end position="997"/>
    </location>
</feature>
<evidence type="ECO:0000256" key="10">
    <source>
        <dbReference type="ARBA" id="ARBA00023136"/>
    </source>
</evidence>
<evidence type="ECO:0000256" key="6">
    <source>
        <dbReference type="ARBA" id="ARBA00022729"/>
    </source>
</evidence>
<dbReference type="OrthoDB" id="1122665at2"/>
<keyword evidence="8" id="KW-0406">Ion transport</keyword>
<evidence type="ECO:0000256" key="4">
    <source>
        <dbReference type="ARBA" id="ARBA00022496"/>
    </source>
</evidence>
<dbReference type="InterPro" id="IPR036942">
    <property type="entry name" value="Beta-barrel_TonB_sf"/>
</dbReference>